<proteinExistence type="inferred from homology"/>
<dbReference type="CDD" id="cd06189">
    <property type="entry name" value="flavin_oxioreductase"/>
    <property type="match status" value="1"/>
</dbReference>
<dbReference type="AlphaFoldDB" id="A0A2K9B4X6"/>
<dbReference type="InterPro" id="IPR050415">
    <property type="entry name" value="MRET"/>
</dbReference>
<keyword evidence="2" id="KW-0455">Luminescence</keyword>
<dbReference type="EMBL" id="CP025120">
    <property type="protein sequence ID" value="AUD79968.1"/>
    <property type="molecule type" value="Genomic_DNA"/>
</dbReference>
<dbReference type="GO" id="GO:0008218">
    <property type="term" value="P:bioluminescence"/>
    <property type="evidence" value="ECO:0007669"/>
    <property type="project" value="UniProtKB-KW"/>
</dbReference>
<organism evidence="4 5">
    <name type="scientific">Kangiella profundi</name>
    <dbReference type="NCBI Taxonomy" id="1561924"/>
    <lineage>
        <taxon>Bacteria</taxon>
        <taxon>Pseudomonadati</taxon>
        <taxon>Pseudomonadota</taxon>
        <taxon>Gammaproteobacteria</taxon>
        <taxon>Kangiellales</taxon>
        <taxon>Kangiellaceae</taxon>
        <taxon>Kangiella</taxon>
    </lineage>
</organism>
<dbReference type="PANTHER" id="PTHR47354:SF7">
    <property type="entry name" value="NAD(P)H-FLAVIN REDUCTASE"/>
    <property type="match status" value="1"/>
</dbReference>
<reference evidence="4 5" key="1">
    <citation type="submission" date="2017-12" db="EMBL/GenBank/DDBJ databases">
        <title>Kangiella profundi FT102 completed genome.</title>
        <authorList>
            <person name="Xu J."/>
            <person name="Wang J."/>
            <person name="Lu Y."/>
        </authorList>
    </citation>
    <scope>NUCLEOTIDE SEQUENCE [LARGE SCALE GENOMIC DNA]</scope>
    <source>
        <strain evidence="4 5">FT102</strain>
    </source>
</reference>
<dbReference type="Gene3D" id="2.40.30.10">
    <property type="entry name" value="Translation factors"/>
    <property type="match status" value="1"/>
</dbReference>
<dbReference type="Gene3D" id="3.40.50.80">
    <property type="entry name" value="Nucleotide-binding domain of ferredoxin-NADP reductase (FNR) module"/>
    <property type="match status" value="1"/>
</dbReference>
<dbReference type="OrthoDB" id="9806195at2"/>
<accession>A0A2K9B4X6</accession>
<comment type="similarity">
    <text evidence="3">Belongs to the Fre/LuxG FAD/NAD(P) flavoprotein oxidoreductase family.</text>
</comment>
<protein>
    <submittedName>
        <fullName evidence="4">NAD(P)H-flavin reductase</fullName>
    </submittedName>
</protein>
<dbReference type="InterPro" id="IPR039261">
    <property type="entry name" value="FNR_nucleotide-bd"/>
</dbReference>
<evidence type="ECO:0000256" key="3">
    <source>
        <dbReference type="ARBA" id="ARBA00038177"/>
    </source>
</evidence>
<keyword evidence="1" id="KW-0560">Oxidoreductase</keyword>
<sequence>MSEQNSENLEAIFVDCEVTLVRRIGRDVYWVQLTPTEGSLPSYTAGQYLMLELDDGSLCPFSIASSPLQDVLELHIRRLPGHDAADKIVSQLKHRNRVRVQMPYGECVLTDSERPAIFIAGGTGFAPFHSIIKTALKNGDKRELTLYWGAQTSADLYLLEEPQAWADEFDHFNFIPVLSGLDEQWQGRKGFVHHAFMLDHNDLTDMDIYVGGSEPMVMSVYQDLLDRNVEKDSIHSDILNIKREMGLLD</sequence>
<dbReference type="InterPro" id="IPR017938">
    <property type="entry name" value="Riboflavin_synthase-like_b-brl"/>
</dbReference>
<keyword evidence="5" id="KW-1185">Reference proteome</keyword>
<evidence type="ECO:0000256" key="2">
    <source>
        <dbReference type="ARBA" id="ARBA00023223"/>
    </source>
</evidence>
<evidence type="ECO:0000313" key="5">
    <source>
        <dbReference type="Proteomes" id="UP000232693"/>
    </source>
</evidence>
<dbReference type="Proteomes" id="UP000232693">
    <property type="component" value="Chromosome"/>
</dbReference>
<dbReference type="InterPro" id="IPR017927">
    <property type="entry name" value="FAD-bd_FR_type"/>
</dbReference>
<dbReference type="PROSITE" id="PS51384">
    <property type="entry name" value="FAD_FR"/>
    <property type="match status" value="1"/>
</dbReference>
<dbReference type="GO" id="GO:0016491">
    <property type="term" value="F:oxidoreductase activity"/>
    <property type="evidence" value="ECO:0007669"/>
    <property type="project" value="UniProtKB-KW"/>
</dbReference>
<dbReference type="PRINTS" id="PR00410">
    <property type="entry name" value="PHEHYDRXLASE"/>
</dbReference>
<dbReference type="RefSeq" id="WP_106647831.1">
    <property type="nucleotide sequence ID" value="NZ_BMGO01000001.1"/>
</dbReference>
<dbReference type="SUPFAM" id="SSF52343">
    <property type="entry name" value="Ferredoxin reductase-like, C-terminal NADP-linked domain"/>
    <property type="match status" value="1"/>
</dbReference>
<dbReference type="Pfam" id="PF00175">
    <property type="entry name" value="NAD_binding_1"/>
    <property type="match status" value="1"/>
</dbReference>
<name>A0A2K9B4X6_9GAMM</name>
<dbReference type="InterPro" id="IPR001433">
    <property type="entry name" value="OxRdtase_FAD/NAD-bd"/>
</dbReference>
<evidence type="ECO:0000256" key="1">
    <source>
        <dbReference type="ARBA" id="ARBA00023002"/>
    </source>
</evidence>
<gene>
    <name evidence="4" type="ORF">CW740_12170</name>
</gene>
<dbReference type="PANTHER" id="PTHR47354">
    <property type="entry name" value="NADH OXIDOREDUCTASE HCR"/>
    <property type="match status" value="1"/>
</dbReference>
<dbReference type="SUPFAM" id="SSF63380">
    <property type="entry name" value="Riboflavin synthase domain-like"/>
    <property type="match status" value="1"/>
</dbReference>
<dbReference type="KEGG" id="kpd:CW740_12170"/>
<evidence type="ECO:0000313" key="4">
    <source>
        <dbReference type="EMBL" id="AUD79968.1"/>
    </source>
</evidence>